<proteinExistence type="predicted"/>
<dbReference type="EMBL" id="JACGCM010000560">
    <property type="protein sequence ID" value="KAF6170791.1"/>
    <property type="molecule type" value="Genomic_DNA"/>
</dbReference>
<name>A0A7J7NUD1_9MAGN</name>
<comment type="caution">
    <text evidence="2">The sequence shown here is derived from an EMBL/GenBank/DDBJ whole genome shotgun (WGS) entry which is preliminary data.</text>
</comment>
<organism evidence="2 3">
    <name type="scientific">Kingdonia uniflora</name>
    <dbReference type="NCBI Taxonomy" id="39325"/>
    <lineage>
        <taxon>Eukaryota</taxon>
        <taxon>Viridiplantae</taxon>
        <taxon>Streptophyta</taxon>
        <taxon>Embryophyta</taxon>
        <taxon>Tracheophyta</taxon>
        <taxon>Spermatophyta</taxon>
        <taxon>Magnoliopsida</taxon>
        <taxon>Ranunculales</taxon>
        <taxon>Circaeasteraceae</taxon>
        <taxon>Kingdonia</taxon>
    </lineage>
</organism>
<protein>
    <submittedName>
        <fullName evidence="2">Uncharacterized protein</fullName>
    </submittedName>
</protein>
<dbReference type="Proteomes" id="UP000541444">
    <property type="component" value="Unassembled WGS sequence"/>
</dbReference>
<evidence type="ECO:0000256" key="1">
    <source>
        <dbReference type="SAM" id="MobiDB-lite"/>
    </source>
</evidence>
<gene>
    <name evidence="2" type="ORF">GIB67_015743</name>
</gene>
<feature type="region of interest" description="Disordered" evidence="1">
    <location>
        <begin position="60"/>
        <end position="111"/>
    </location>
</feature>
<evidence type="ECO:0000313" key="3">
    <source>
        <dbReference type="Proteomes" id="UP000541444"/>
    </source>
</evidence>
<feature type="compositionally biased region" description="Acidic residues" evidence="1">
    <location>
        <begin position="73"/>
        <end position="111"/>
    </location>
</feature>
<dbReference type="AlphaFoldDB" id="A0A7J7NUD1"/>
<evidence type="ECO:0000313" key="2">
    <source>
        <dbReference type="EMBL" id="KAF6170791.1"/>
    </source>
</evidence>
<reference evidence="2 3" key="1">
    <citation type="journal article" date="2020" name="IScience">
        <title>Genome Sequencing of the Endangered Kingdonia uniflora (Circaeasteraceae, Ranunculales) Reveals Potential Mechanisms of Evolutionary Specialization.</title>
        <authorList>
            <person name="Sun Y."/>
            <person name="Deng T."/>
            <person name="Zhang A."/>
            <person name="Moore M.J."/>
            <person name="Landis J.B."/>
            <person name="Lin N."/>
            <person name="Zhang H."/>
            <person name="Zhang X."/>
            <person name="Huang J."/>
            <person name="Zhang X."/>
            <person name="Sun H."/>
            <person name="Wang H."/>
        </authorList>
    </citation>
    <scope>NUCLEOTIDE SEQUENCE [LARGE SCALE GENOMIC DNA]</scope>
    <source>
        <strain evidence="2">TB1705</strain>
        <tissue evidence="2">Leaf</tissue>
    </source>
</reference>
<accession>A0A7J7NUD1</accession>
<sequence length="111" mass="12855">MRTEKKIKEMGHESTSKDLLEFDHKPDFMLSSLESKVHYDDMPIPWLTLAPIKQCKKRLEENSGVEVLSDRDEAFEEEEMKVDSKDESDDLIESDLEVLGEDVMEPDNDPP</sequence>
<keyword evidence="3" id="KW-1185">Reference proteome</keyword>